<feature type="region of interest" description="Disordered" evidence="11">
    <location>
        <begin position="962"/>
        <end position="982"/>
    </location>
</feature>
<dbReference type="Pfam" id="PF00069">
    <property type="entry name" value="Pkinase"/>
    <property type="match status" value="2"/>
</dbReference>
<feature type="region of interest" description="Disordered" evidence="11">
    <location>
        <begin position="1168"/>
        <end position="1191"/>
    </location>
</feature>
<comment type="caution">
    <text evidence="10">Lacks conserved residue(s) required for the propagation of feature annotation.</text>
</comment>
<feature type="compositionally biased region" description="Polar residues" evidence="11">
    <location>
        <begin position="562"/>
        <end position="598"/>
    </location>
</feature>
<dbReference type="InterPro" id="IPR011009">
    <property type="entry name" value="Kinase-like_dom_sf"/>
</dbReference>
<dbReference type="GO" id="GO:0005524">
    <property type="term" value="F:ATP binding"/>
    <property type="evidence" value="ECO:0007669"/>
    <property type="project" value="UniProtKB-KW"/>
</dbReference>
<comment type="catalytic activity">
    <reaction evidence="8">
        <text>L-threonyl-[protein] + ATP = O-phospho-L-threonyl-[protein] + ADP + H(+)</text>
        <dbReference type="Rhea" id="RHEA:46608"/>
        <dbReference type="Rhea" id="RHEA-COMP:11060"/>
        <dbReference type="Rhea" id="RHEA-COMP:11605"/>
        <dbReference type="ChEBI" id="CHEBI:15378"/>
        <dbReference type="ChEBI" id="CHEBI:30013"/>
        <dbReference type="ChEBI" id="CHEBI:30616"/>
        <dbReference type="ChEBI" id="CHEBI:61977"/>
        <dbReference type="ChEBI" id="CHEBI:456216"/>
        <dbReference type="EC" id="2.7.11.1"/>
    </reaction>
</comment>
<dbReference type="SMART" id="SM00220">
    <property type="entry name" value="S_TKc"/>
    <property type="match status" value="1"/>
</dbReference>
<dbReference type="Gene3D" id="3.30.200.20">
    <property type="entry name" value="Phosphorylase Kinase, domain 1"/>
    <property type="match status" value="1"/>
</dbReference>
<feature type="compositionally biased region" description="Polar residues" evidence="11">
    <location>
        <begin position="1329"/>
        <end position="1348"/>
    </location>
</feature>
<gene>
    <name evidence="15" type="ORF">ZYGR_0AS01280</name>
</gene>
<keyword evidence="5" id="KW-0547">Nucleotide-binding</keyword>
<feature type="region of interest" description="Disordered" evidence="11">
    <location>
        <begin position="447"/>
        <end position="518"/>
    </location>
</feature>
<dbReference type="GO" id="GO:0005737">
    <property type="term" value="C:cytoplasm"/>
    <property type="evidence" value="ECO:0007669"/>
    <property type="project" value="TreeGrafter"/>
</dbReference>
<feature type="compositionally biased region" description="Polar residues" evidence="11">
    <location>
        <begin position="916"/>
        <end position="927"/>
    </location>
</feature>
<evidence type="ECO:0000259" key="12">
    <source>
        <dbReference type="PROSITE" id="PS50011"/>
    </source>
</evidence>
<dbReference type="GO" id="GO:0000160">
    <property type="term" value="P:phosphorelay signal transduction system"/>
    <property type="evidence" value="ECO:0007669"/>
    <property type="project" value="InterPro"/>
</dbReference>
<evidence type="ECO:0000256" key="11">
    <source>
        <dbReference type="SAM" id="MobiDB-lite"/>
    </source>
</evidence>
<feature type="domain" description="Protein kinase" evidence="12">
    <location>
        <begin position="717"/>
        <end position="1118"/>
    </location>
</feature>
<dbReference type="SMART" id="SM00133">
    <property type="entry name" value="S_TK_X"/>
    <property type="match status" value="1"/>
</dbReference>
<feature type="compositionally biased region" description="Polar residues" evidence="11">
    <location>
        <begin position="683"/>
        <end position="693"/>
    </location>
</feature>
<dbReference type="SUPFAM" id="SSF56112">
    <property type="entry name" value="Protein kinase-like (PK-like)"/>
    <property type="match status" value="1"/>
</dbReference>
<dbReference type="PROSITE" id="PS50011">
    <property type="entry name" value="PROTEIN_KINASE_DOM"/>
    <property type="match status" value="1"/>
</dbReference>
<dbReference type="PANTHER" id="PTHR24356:SF1">
    <property type="entry name" value="SERINE_THREONINE-PROTEIN KINASE GREATWALL"/>
    <property type="match status" value="1"/>
</dbReference>
<dbReference type="Proteomes" id="UP000187013">
    <property type="component" value="Unassembled WGS sequence"/>
</dbReference>
<evidence type="ECO:0000256" key="5">
    <source>
        <dbReference type="ARBA" id="ARBA00022741"/>
    </source>
</evidence>
<keyword evidence="6" id="KW-0418">Kinase</keyword>
<dbReference type="InterPro" id="IPR050236">
    <property type="entry name" value="Ser_Thr_kinase_AGC"/>
</dbReference>
<dbReference type="GO" id="GO:1901992">
    <property type="term" value="P:positive regulation of mitotic cell cycle phase transition"/>
    <property type="evidence" value="ECO:0007669"/>
    <property type="project" value="UniProtKB-ARBA"/>
</dbReference>
<evidence type="ECO:0000313" key="16">
    <source>
        <dbReference type="Proteomes" id="UP000187013"/>
    </source>
</evidence>
<feature type="compositionally biased region" description="Low complexity" evidence="11">
    <location>
        <begin position="552"/>
        <end position="561"/>
    </location>
</feature>
<feature type="compositionally biased region" description="Polar residues" evidence="11">
    <location>
        <begin position="458"/>
        <end position="507"/>
    </location>
</feature>
<dbReference type="GO" id="GO:0005634">
    <property type="term" value="C:nucleus"/>
    <property type="evidence" value="ECO:0007669"/>
    <property type="project" value="TreeGrafter"/>
</dbReference>
<feature type="region of interest" description="Disordered" evidence="11">
    <location>
        <begin position="541"/>
        <end position="697"/>
    </location>
</feature>
<evidence type="ECO:0000256" key="9">
    <source>
        <dbReference type="ARBA" id="ARBA00048679"/>
    </source>
</evidence>
<feature type="region of interest" description="Disordered" evidence="11">
    <location>
        <begin position="1"/>
        <end position="22"/>
    </location>
</feature>
<feature type="domain" description="Response regulatory" evidence="13">
    <location>
        <begin position="1474"/>
        <end position="1588"/>
    </location>
</feature>
<feature type="compositionally biased region" description="Basic and acidic residues" evidence="11">
    <location>
        <begin position="928"/>
        <end position="947"/>
    </location>
</feature>
<dbReference type="InterPro" id="IPR000961">
    <property type="entry name" value="AGC-kinase_C"/>
</dbReference>
<feature type="compositionally biased region" description="Polar residues" evidence="11">
    <location>
        <begin position="1381"/>
        <end position="1399"/>
    </location>
</feature>
<dbReference type="InterPro" id="IPR008271">
    <property type="entry name" value="Ser/Thr_kinase_AS"/>
</dbReference>
<keyword evidence="4" id="KW-0808">Transferase</keyword>
<dbReference type="InterPro" id="IPR011006">
    <property type="entry name" value="CheY-like_superfamily"/>
</dbReference>
<dbReference type="InterPro" id="IPR000719">
    <property type="entry name" value="Prot_kinase_dom"/>
</dbReference>
<evidence type="ECO:0000256" key="6">
    <source>
        <dbReference type="ARBA" id="ARBA00022777"/>
    </source>
</evidence>
<dbReference type="PROSITE" id="PS00108">
    <property type="entry name" value="PROTEIN_KINASE_ST"/>
    <property type="match status" value="1"/>
</dbReference>
<sequence>MSQYSEEGIITPKRSKSIASSASESSSNYDKYLQLATEKNPVMLLELDQDGTIRYLSDLWEQIVGPRDCSQISDLIVGSPDDKYVFHRAIEMMLLNDSVSYTVTFNVVAGANDDIDDTSKDNREEEDGDISEEKQIMTLEACGILIRDNETQLPTHSMWTVKPYDPEWYREETMADLPAEFVRRLGFGATIFAEYLRLVDYEQCLDGSDLPAPKMELCRVCETFVPAWWLETHAQSCVCEHRIDSWIHLLHDSLVEQAAMLENDPELKNGYKGLPVNMHTLASKNIVASLKELCEISVNINPSELRSVNSTTAEDLLINPINLTQENVEGFYDFSPRSKWNIQNVKNWQLSFKEEIEQDEGLALLVHETIDLAKQKVEALLRFDNAMTYSLRIKNEVNNWVIQLIAQRIENNKANLRLVTEYSDSPMEDTSIKSQSNQPLRQEALIPSTALTDGSIIPSENSSGKTSRNSGTNASRSFSQTNGGSAQHSTLNAENRSGYSNFNSKIASPQPHRPRSDLFSSSYLMADKLPNLELSPLDTTAGKRESEVGPYSSSSNSNVSSTQRTNKSQSRSFTPRQKNEDQSQPFSFLRNSSGGTLDSSDKSENHSGLLPSQGPIKIDSKGSANLPKLKSTISLTPGRCSPLPAALANSQGSRKSSGSQPRGGADSSGVSSPYVNSRGYLTPEQQPNSSNLPKQPLSPLLLATNQTKSPVPSIKDYTVLKPISKGAYGSVYLARKKLTGEYFAIKALRKSDMIAKNQVTNVKSERAIMMVQSEKPYVAPLYASFQNRDNLFLVMEYLPGGDLATLIRMMGYLPDEWTKQYISEVIVGVDDMHQNGIIHHDLKPENLLIDSRGHVKLTDFGLSRAGLVRRHKNINTSKHSFSNMSSGQSPMSPILGVGAGRGNHKRKSSLKHEFSENSLTSSPSTDEGPTRGRRYSESSSHSHGDILALKRSDSQVSFSITNISRSNTPTPPLFDTSHMRTNSNTSDKMIDTGNPIDLALFHPEDSKQDKNFFGTPDYLAPETIEGTGEGDACDWWSVGCILFEMLLGYPPFHEKTPEEVFKNILACNIEWPEFTSPEDQREFETSYARDIISKLLVLDPAERLGSNGAQEIKEHPYFKDVDWDRVYEEEPSFVPSVEDPEDTEYFDLRGAAIEDFGPDDDGREVTVGMDGEGQGHLTPSSPSIDANKRSSGAIATGQDNMVQTPMNKLSPFALESEPHDNNSTLSSPTIKHIPLAIPPHMRDRRVSKLNESQTEFGSFYYRNLSALDKANKDAINRLKNEHLTDSPGLHRRASSASHFSSSSDSSGSKIKLGKVSASVCGSPGGNLAGKTSITRAGSPTFRSSSPDRSINADLMGGHSRKGSGESSNNFPAGYHLHFTEDSPNLSRIKSPVSPNTSSPAVGCGSIMPTLISSSSSMGSNRAKATTRSGSQRANSNEYNESDRLQAVSKVQSMRYRRRSGRKSSNAKDVSYYMDVLVCEPISIHRYRLSRELEDLGCAVVAVGAGDELIGRATSGIKFDLIMTALKLPKLGAADIVSLLKYTNGINSTTPVVALTNYYQEAVSLNLFNDVLEKPVLSDSLRKIVAKYALKKSQQQEETIFSDND</sequence>
<dbReference type="FunFam" id="1.10.510.10:FF:000340">
    <property type="entry name" value="Serine threonine protein kinase"/>
    <property type="match status" value="1"/>
</dbReference>
<feature type="region of interest" description="Disordered" evidence="11">
    <location>
        <begin position="877"/>
        <end position="947"/>
    </location>
</feature>
<dbReference type="SMART" id="SM00448">
    <property type="entry name" value="REC"/>
    <property type="match status" value="1"/>
</dbReference>
<keyword evidence="7" id="KW-0067">ATP-binding</keyword>
<dbReference type="Gene3D" id="3.40.50.2300">
    <property type="match status" value="1"/>
</dbReference>
<feature type="compositionally biased region" description="Polar residues" evidence="11">
    <location>
        <begin position="648"/>
        <end position="660"/>
    </location>
</feature>
<comment type="catalytic activity">
    <reaction evidence="9">
        <text>L-seryl-[protein] + ATP = O-phospho-L-seryl-[protein] + ADP + H(+)</text>
        <dbReference type="Rhea" id="RHEA:17989"/>
        <dbReference type="Rhea" id="RHEA-COMP:9863"/>
        <dbReference type="Rhea" id="RHEA-COMP:11604"/>
        <dbReference type="ChEBI" id="CHEBI:15378"/>
        <dbReference type="ChEBI" id="CHEBI:29999"/>
        <dbReference type="ChEBI" id="CHEBI:30616"/>
        <dbReference type="ChEBI" id="CHEBI:83421"/>
        <dbReference type="ChEBI" id="CHEBI:456216"/>
        <dbReference type="EC" id="2.7.11.1"/>
    </reaction>
</comment>
<accession>A0A1Q3AGQ6</accession>
<evidence type="ECO:0000259" key="14">
    <source>
        <dbReference type="PROSITE" id="PS51285"/>
    </source>
</evidence>
<dbReference type="PROSITE" id="PS50110">
    <property type="entry name" value="RESPONSE_REGULATORY"/>
    <property type="match status" value="1"/>
</dbReference>
<evidence type="ECO:0000256" key="7">
    <source>
        <dbReference type="ARBA" id="ARBA00022840"/>
    </source>
</evidence>
<evidence type="ECO:0000256" key="10">
    <source>
        <dbReference type="PROSITE-ProRule" id="PRU00169"/>
    </source>
</evidence>
<dbReference type="SUPFAM" id="SSF52172">
    <property type="entry name" value="CheY-like"/>
    <property type="match status" value="1"/>
</dbReference>
<dbReference type="EC" id="2.7.11.1" evidence="1"/>
<feature type="compositionally biased region" description="Polar residues" evidence="11">
    <location>
        <begin position="1417"/>
        <end position="1438"/>
    </location>
</feature>
<keyword evidence="3" id="KW-0597">Phosphoprotein</keyword>
<feature type="compositionally biased region" description="Low complexity" evidence="11">
    <location>
        <begin position="1294"/>
        <end position="1308"/>
    </location>
</feature>
<name>A0A1Q3AGQ6_ZYGRO</name>
<dbReference type="FunFam" id="3.30.200.20:FF:001008">
    <property type="entry name" value="Serine/threonine-protein kinase cek1"/>
    <property type="match status" value="1"/>
</dbReference>
<dbReference type="GO" id="GO:0006950">
    <property type="term" value="P:response to stress"/>
    <property type="evidence" value="ECO:0007669"/>
    <property type="project" value="UniProtKB-ARBA"/>
</dbReference>
<feature type="domain" description="AGC-kinase C-terminal" evidence="14">
    <location>
        <begin position="1119"/>
        <end position="1271"/>
    </location>
</feature>
<keyword evidence="2" id="KW-0723">Serine/threonine-protein kinase</keyword>
<protein>
    <recommendedName>
        <fullName evidence="1">non-specific serine/threonine protein kinase</fullName>
        <ecNumber evidence="1">2.7.11.1</ecNumber>
    </recommendedName>
</protein>
<evidence type="ECO:0000256" key="3">
    <source>
        <dbReference type="ARBA" id="ARBA00022553"/>
    </source>
</evidence>
<dbReference type="GO" id="GO:0004674">
    <property type="term" value="F:protein serine/threonine kinase activity"/>
    <property type="evidence" value="ECO:0007669"/>
    <property type="project" value="UniProtKB-KW"/>
</dbReference>
<evidence type="ECO:0000256" key="8">
    <source>
        <dbReference type="ARBA" id="ARBA00047899"/>
    </source>
</evidence>
<organism evidence="15 16">
    <name type="scientific">Zygosaccharomyces rouxii</name>
    <dbReference type="NCBI Taxonomy" id="4956"/>
    <lineage>
        <taxon>Eukaryota</taxon>
        <taxon>Fungi</taxon>
        <taxon>Dikarya</taxon>
        <taxon>Ascomycota</taxon>
        <taxon>Saccharomycotina</taxon>
        <taxon>Saccharomycetes</taxon>
        <taxon>Saccharomycetales</taxon>
        <taxon>Saccharomycetaceae</taxon>
        <taxon>Zygosaccharomyces</taxon>
    </lineage>
</organism>
<feature type="region of interest" description="Disordered" evidence="11">
    <location>
        <begin position="1281"/>
        <end position="1309"/>
    </location>
</feature>
<proteinExistence type="predicted"/>
<dbReference type="EMBL" id="BDGX01000045">
    <property type="protein sequence ID" value="GAV54805.1"/>
    <property type="molecule type" value="Genomic_DNA"/>
</dbReference>
<dbReference type="PROSITE" id="PS51285">
    <property type="entry name" value="AGC_KINASE_CTER"/>
    <property type="match status" value="1"/>
</dbReference>
<evidence type="ECO:0000256" key="2">
    <source>
        <dbReference type="ARBA" id="ARBA00022527"/>
    </source>
</evidence>
<dbReference type="PANTHER" id="PTHR24356">
    <property type="entry name" value="SERINE/THREONINE-PROTEIN KINASE"/>
    <property type="match status" value="1"/>
</dbReference>
<feature type="region of interest" description="Disordered" evidence="11">
    <location>
        <begin position="1321"/>
        <end position="1442"/>
    </location>
</feature>
<dbReference type="InterPro" id="IPR001789">
    <property type="entry name" value="Sig_transdc_resp-reg_receiver"/>
</dbReference>
<evidence type="ECO:0000256" key="4">
    <source>
        <dbReference type="ARBA" id="ARBA00022679"/>
    </source>
</evidence>
<dbReference type="OrthoDB" id="162894at2759"/>
<evidence type="ECO:0000259" key="13">
    <source>
        <dbReference type="PROSITE" id="PS50110"/>
    </source>
</evidence>
<evidence type="ECO:0000256" key="1">
    <source>
        <dbReference type="ARBA" id="ARBA00012513"/>
    </source>
</evidence>
<evidence type="ECO:0000313" key="15">
    <source>
        <dbReference type="EMBL" id="GAV54805.1"/>
    </source>
</evidence>
<reference evidence="15 16" key="1">
    <citation type="submission" date="2016-08" db="EMBL/GenBank/DDBJ databases">
        <title>Draft genome sequence of allopolyploid Zygosaccharomyces rouxii.</title>
        <authorList>
            <person name="Watanabe J."/>
            <person name="Uehara K."/>
            <person name="Mogi Y."/>
            <person name="Tsukioka Y."/>
        </authorList>
    </citation>
    <scope>NUCLEOTIDE SEQUENCE [LARGE SCALE GENOMIC DNA]</scope>
    <source>
        <strain evidence="15 16">NBRC 110957</strain>
    </source>
</reference>
<dbReference type="Gene3D" id="1.10.510.10">
    <property type="entry name" value="Transferase(Phosphotransferase) domain 1"/>
    <property type="match status" value="2"/>
</dbReference>
<feature type="compositionally biased region" description="Polar residues" evidence="11">
    <location>
        <begin position="877"/>
        <end position="891"/>
    </location>
</feature>
<comment type="caution">
    <text evidence="15">The sequence shown here is derived from an EMBL/GenBank/DDBJ whole genome shotgun (WGS) entry which is preliminary data.</text>
</comment>
<dbReference type="CDD" id="cd05611">
    <property type="entry name" value="STKc_Rim15_like"/>
    <property type="match status" value="1"/>
</dbReference>